<feature type="transmembrane region" description="Helical" evidence="7">
    <location>
        <begin position="75"/>
        <end position="94"/>
    </location>
</feature>
<dbReference type="PANTHER" id="PTHR30443:SF2">
    <property type="entry name" value="PHOSPHOETHANOLAMINE TRANSFERASE EPTC"/>
    <property type="match status" value="1"/>
</dbReference>
<evidence type="ECO:0000313" key="10">
    <source>
        <dbReference type="Proteomes" id="UP000029538"/>
    </source>
</evidence>
<evidence type="ECO:0000259" key="8">
    <source>
        <dbReference type="Pfam" id="PF00884"/>
    </source>
</evidence>
<dbReference type="InterPro" id="IPR058130">
    <property type="entry name" value="PEA_transf_C"/>
</dbReference>
<evidence type="ECO:0000256" key="6">
    <source>
        <dbReference type="ARBA" id="ARBA00023136"/>
    </source>
</evidence>
<evidence type="ECO:0000256" key="2">
    <source>
        <dbReference type="ARBA" id="ARBA00022475"/>
    </source>
</evidence>
<comment type="caution">
    <text evidence="9">The sequence shown here is derived from an EMBL/GenBank/DDBJ whole genome shotgun (WGS) entry which is preliminary data.</text>
</comment>
<keyword evidence="3" id="KW-0808">Transferase</keyword>
<dbReference type="GO" id="GO:0005886">
    <property type="term" value="C:plasma membrane"/>
    <property type="evidence" value="ECO:0007669"/>
    <property type="project" value="UniProtKB-SubCell"/>
</dbReference>
<keyword evidence="5 7" id="KW-1133">Transmembrane helix</keyword>
<evidence type="ECO:0000256" key="3">
    <source>
        <dbReference type="ARBA" id="ARBA00022679"/>
    </source>
</evidence>
<keyword evidence="4 7" id="KW-0812">Transmembrane</keyword>
<comment type="subcellular location">
    <subcellularLocation>
        <location evidence="1">Cell membrane</location>
        <topology evidence="1">Multi-pass membrane protein</topology>
    </subcellularLocation>
</comment>
<dbReference type="CDD" id="cd16017">
    <property type="entry name" value="LptA"/>
    <property type="match status" value="1"/>
</dbReference>
<feature type="transmembrane region" description="Helical" evidence="7">
    <location>
        <begin position="125"/>
        <end position="142"/>
    </location>
</feature>
<reference evidence="9 10" key="1">
    <citation type="submission" date="2014-07" db="EMBL/GenBank/DDBJ databases">
        <authorList>
            <person name="McCorrison J."/>
            <person name="Sanka R."/>
            <person name="Torralba M."/>
            <person name="Gillis M."/>
            <person name="Haft D.H."/>
            <person name="Methe B."/>
            <person name="Sutton G."/>
            <person name="Nelson K.E."/>
        </authorList>
    </citation>
    <scope>NUCLEOTIDE SEQUENCE [LARGE SCALE GENOMIC DNA]</scope>
    <source>
        <strain evidence="9 10">DNF00882</strain>
    </source>
</reference>
<dbReference type="Pfam" id="PF00884">
    <property type="entry name" value="Sulfatase"/>
    <property type="match status" value="1"/>
</dbReference>
<evidence type="ECO:0000256" key="1">
    <source>
        <dbReference type="ARBA" id="ARBA00004651"/>
    </source>
</evidence>
<dbReference type="InterPro" id="IPR017850">
    <property type="entry name" value="Alkaline_phosphatase_core_sf"/>
</dbReference>
<dbReference type="PANTHER" id="PTHR30443">
    <property type="entry name" value="INNER MEMBRANE PROTEIN"/>
    <property type="match status" value="1"/>
</dbReference>
<dbReference type="GO" id="GO:0009244">
    <property type="term" value="P:lipopolysaccharide core region biosynthetic process"/>
    <property type="evidence" value="ECO:0007669"/>
    <property type="project" value="TreeGrafter"/>
</dbReference>
<dbReference type="Proteomes" id="UP000029538">
    <property type="component" value="Unassembled WGS sequence"/>
</dbReference>
<organism evidence="9 10">
    <name type="scientific">Prevotella disiens DNF00882</name>
    <dbReference type="NCBI Taxonomy" id="1401075"/>
    <lineage>
        <taxon>Bacteria</taxon>
        <taxon>Pseudomonadati</taxon>
        <taxon>Bacteroidota</taxon>
        <taxon>Bacteroidia</taxon>
        <taxon>Bacteroidales</taxon>
        <taxon>Prevotellaceae</taxon>
        <taxon>Prevotella</taxon>
    </lineage>
</organism>
<evidence type="ECO:0000256" key="5">
    <source>
        <dbReference type="ARBA" id="ARBA00022989"/>
    </source>
</evidence>
<dbReference type="InterPro" id="IPR000917">
    <property type="entry name" value="Sulfatase_N"/>
</dbReference>
<evidence type="ECO:0000256" key="4">
    <source>
        <dbReference type="ARBA" id="ARBA00022692"/>
    </source>
</evidence>
<protein>
    <submittedName>
        <fullName evidence="9">Arylsulfatase</fullName>
    </submittedName>
</protein>
<proteinExistence type="predicted"/>
<dbReference type="EMBL" id="JRNR01000133">
    <property type="protein sequence ID" value="KGF46614.1"/>
    <property type="molecule type" value="Genomic_DNA"/>
</dbReference>
<evidence type="ECO:0000256" key="7">
    <source>
        <dbReference type="SAM" id="Phobius"/>
    </source>
</evidence>
<feature type="domain" description="Sulfatase N-terminal" evidence="8">
    <location>
        <begin position="233"/>
        <end position="524"/>
    </location>
</feature>
<keyword evidence="2" id="KW-1003">Cell membrane</keyword>
<dbReference type="RefSeq" id="WP_036884760.1">
    <property type="nucleotide sequence ID" value="NZ_JRNR01000133.1"/>
</dbReference>
<sequence length="557" mass="64640">MSFFRNIKEIIVNFAGRNFAFITTILLMSLTVFTIFDSFGKAIHLFLYTTFVATCLAFFTDFLRPKKLRYAIRRMLIILGAIVLITDLFFAFYYQGLPDQAIIEVLLATNKDEAWEYAKANLTSGWLYAAVVFIFLVLYIASQQLIKLKRNSKFTSFFAFWLVFAAIFTVVNIVKDVCKKKDKTIVSLTSKCCPLVRTCSHVYNGINNLQNFELMLKSGNAKPRLLSNNSSIPYVVYIVGESTSRHHMGIYGYRLDNTPYMSKREKDGEVFKFTDVISPNGQTMLVLEKLFTFYRQNGKGKWYEYTDLFSILKAAGYYTTWLSNQEYSGIWGNNGRIYAEHCNARSFTKLRSSESFSIKDPCDAALLPLLDKTLVHPKAKNFIVLHLLGTHQKYSDRYPETFKAYSINEEQGENEKMKMERANYDTSVRYNDSIMNAIIKRFENKDAIIFYTSDHGEDVMEINKKVAGHGDICINNRIVEIPMMVYVSKSFREKRPELTKRIQQAVNRPFMTDDMIHSILDVMEIKTCEYNPQLSIFNDKFNANRKRYCGKKLYKRK</sequence>
<keyword evidence="6 7" id="KW-0472">Membrane</keyword>
<feature type="transmembrane region" description="Helical" evidence="7">
    <location>
        <begin position="154"/>
        <end position="174"/>
    </location>
</feature>
<dbReference type="AlphaFoldDB" id="A0A096CMR2"/>
<gene>
    <name evidence="9" type="ORF">HMPREF0654_11070</name>
</gene>
<name>A0A096CMR2_9BACT</name>
<feature type="transmembrane region" description="Helical" evidence="7">
    <location>
        <begin position="42"/>
        <end position="63"/>
    </location>
</feature>
<evidence type="ECO:0000313" key="9">
    <source>
        <dbReference type="EMBL" id="KGF46614.1"/>
    </source>
</evidence>
<dbReference type="InterPro" id="IPR040423">
    <property type="entry name" value="PEA_transferase"/>
</dbReference>
<dbReference type="Gene3D" id="3.40.720.10">
    <property type="entry name" value="Alkaline Phosphatase, subunit A"/>
    <property type="match status" value="1"/>
</dbReference>
<dbReference type="GO" id="GO:0016776">
    <property type="term" value="F:phosphotransferase activity, phosphate group as acceptor"/>
    <property type="evidence" value="ECO:0007669"/>
    <property type="project" value="TreeGrafter"/>
</dbReference>
<feature type="transmembrane region" description="Helical" evidence="7">
    <location>
        <begin position="12"/>
        <end position="36"/>
    </location>
</feature>
<dbReference type="SUPFAM" id="SSF53649">
    <property type="entry name" value="Alkaline phosphatase-like"/>
    <property type="match status" value="1"/>
</dbReference>
<accession>A0A096CMR2</accession>